<dbReference type="Pfam" id="PF01149">
    <property type="entry name" value="Fapy_DNA_glyco"/>
    <property type="match status" value="1"/>
</dbReference>
<evidence type="ECO:0000256" key="3">
    <source>
        <dbReference type="ARBA" id="ARBA00012720"/>
    </source>
</evidence>
<dbReference type="GO" id="GO:0008270">
    <property type="term" value="F:zinc ion binding"/>
    <property type="evidence" value="ECO:0007669"/>
    <property type="project" value="UniProtKB-KW"/>
</dbReference>
<keyword evidence="7" id="KW-0378">Hydrolase</keyword>
<evidence type="ECO:0000256" key="10">
    <source>
        <dbReference type="ARBA" id="ARBA00023204"/>
    </source>
</evidence>
<dbReference type="EC" id="4.2.99.18" evidence="3"/>
<evidence type="ECO:0000256" key="15">
    <source>
        <dbReference type="PROSITE-ProRule" id="PRU00391"/>
    </source>
</evidence>
<organism evidence="18 19">
    <name type="scientific">Terriglobus albidus</name>
    <dbReference type="NCBI Taxonomy" id="1592106"/>
    <lineage>
        <taxon>Bacteria</taxon>
        <taxon>Pseudomonadati</taxon>
        <taxon>Acidobacteriota</taxon>
        <taxon>Terriglobia</taxon>
        <taxon>Terriglobales</taxon>
        <taxon>Acidobacteriaceae</taxon>
        <taxon>Terriglobus</taxon>
    </lineage>
</organism>
<dbReference type="InterPro" id="IPR010663">
    <property type="entry name" value="Znf_FPG/IleRS"/>
</dbReference>
<dbReference type="InterPro" id="IPR000214">
    <property type="entry name" value="Znf_DNA_glyclase/AP_lyase"/>
</dbReference>
<feature type="domain" description="Formamidopyrimidine-DNA glycosylase catalytic" evidence="17">
    <location>
        <begin position="2"/>
        <end position="93"/>
    </location>
</feature>
<feature type="domain" description="FPG-type" evidence="16">
    <location>
        <begin position="243"/>
        <end position="279"/>
    </location>
</feature>
<dbReference type="OrthoDB" id="9800855at2"/>
<dbReference type="KEGG" id="talb:FTW19_20710"/>
<keyword evidence="13" id="KW-0326">Glycosidase</keyword>
<protein>
    <recommendedName>
        <fullName evidence="3">DNA-(apurinic or apyrimidinic site) lyase</fullName>
        <ecNumber evidence="3">4.2.99.18</ecNumber>
    </recommendedName>
</protein>
<dbReference type="Pfam" id="PF06827">
    <property type="entry name" value="zf-FPG_IleRS"/>
    <property type="match status" value="1"/>
</dbReference>
<proteinExistence type="inferred from homology"/>
<dbReference type="EMBL" id="CP042806">
    <property type="protein sequence ID" value="QEE30183.1"/>
    <property type="molecule type" value="Genomic_DNA"/>
</dbReference>
<dbReference type="SUPFAM" id="SSF81624">
    <property type="entry name" value="N-terminal domain of MutM-like DNA repair proteins"/>
    <property type="match status" value="1"/>
</dbReference>
<evidence type="ECO:0000259" key="17">
    <source>
        <dbReference type="PROSITE" id="PS51068"/>
    </source>
</evidence>
<comment type="cofactor">
    <cofactor evidence="1">
        <name>Zn(2+)</name>
        <dbReference type="ChEBI" id="CHEBI:29105"/>
    </cofactor>
</comment>
<keyword evidence="12" id="KW-0511">Multifunctional enzyme</keyword>
<dbReference type="SUPFAM" id="SSF57716">
    <property type="entry name" value="Glucocorticoid receptor-like (DNA-binding domain)"/>
    <property type="match status" value="1"/>
</dbReference>
<dbReference type="RefSeq" id="WP_147649452.1">
    <property type="nucleotide sequence ID" value="NZ_CP042806.1"/>
</dbReference>
<dbReference type="GO" id="GO:0006284">
    <property type="term" value="P:base-excision repair"/>
    <property type="evidence" value="ECO:0007669"/>
    <property type="project" value="InterPro"/>
</dbReference>
<dbReference type="PROSITE" id="PS51068">
    <property type="entry name" value="FPG_CAT"/>
    <property type="match status" value="1"/>
</dbReference>
<evidence type="ECO:0000256" key="13">
    <source>
        <dbReference type="ARBA" id="ARBA00023295"/>
    </source>
</evidence>
<evidence type="ECO:0000256" key="6">
    <source>
        <dbReference type="ARBA" id="ARBA00022771"/>
    </source>
</evidence>
<dbReference type="GO" id="GO:0003684">
    <property type="term" value="F:damaged DNA binding"/>
    <property type="evidence" value="ECO:0007669"/>
    <property type="project" value="InterPro"/>
</dbReference>
<dbReference type="GO" id="GO:0140078">
    <property type="term" value="F:class I DNA-(apurinic or apyrimidinic site) endonuclease activity"/>
    <property type="evidence" value="ECO:0007669"/>
    <property type="project" value="UniProtKB-EC"/>
</dbReference>
<sequence>MPEGDTIFRAARALTKALTGKTVTRFETALAPLQRVHDDASITGRVVEKVESRGKWLLIYLSGDLILLTHMMMSGSWHIYRPGERWWRPRKDMRLILGVAGFEAVAFNVPIAEFHTSQSLARHTSVTKLGPDVLDADFTPQTGLERLKARAASHPEDEVAVVLLNQQVMAGLGNVYKSEVCFTAQVHPFRKMSTMTEEEMLHLADHAQRYMQANIKDGAGGDIVTFTGPRRTTRRIDREERLWVYGRAGEPCRRCGTTILSRKQGIQARSTYWCPECQKIE</sequence>
<reference evidence="18 19" key="1">
    <citation type="submission" date="2019-08" db="EMBL/GenBank/DDBJ databases">
        <title>Complete genome sequence of Terriglobus albidus strain ORNL.</title>
        <authorList>
            <person name="Podar M."/>
        </authorList>
    </citation>
    <scope>NUCLEOTIDE SEQUENCE [LARGE SCALE GENOMIC DNA]</scope>
    <source>
        <strain evidence="18 19">ORNL</strain>
    </source>
</reference>
<dbReference type="PROSITE" id="PS01242">
    <property type="entry name" value="ZF_FPG_1"/>
    <property type="match status" value="1"/>
</dbReference>
<evidence type="ECO:0000256" key="8">
    <source>
        <dbReference type="ARBA" id="ARBA00022833"/>
    </source>
</evidence>
<gene>
    <name evidence="18" type="ORF">FTW19_20710</name>
</gene>
<keyword evidence="6 15" id="KW-0863">Zinc-finger</keyword>
<dbReference type="InterPro" id="IPR010979">
    <property type="entry name" value="Ribosomal_uS13-like_H2TH"/>
</dbReference>
<dbReference type="CDD" id="cd08971">
    <property type="entry name" value="AcNei2_N"/>
    <property type="match status" value="1"/>
</dbReference>
<dbReference type="Proteomes" id="UP000321820">
    <property type="component" value="Chromosome"/>
</dbReference>
<keyword evidence="8" id="KW-0862">Zinc</keyword>
<dbReference type="GO" id="GO:0000703">
    <property type="term" value="F:oxidized pyrimidine nucleobase lesion DNA N-glycosylase activity"/>
    <property type="evidence" value="ECO:0007669"/>
    <property type="project" value="TreeGrafter"/>
</dbReference>
<keyword evidence="4" id="KW-0479">Metal-binding</keyword>
<dbReference type="SMART" id="SM00898">
    <property type="entry name" value="Fapy_DNA_glyco"/>
    <property type="match status" value="1"/>
</dbReference>
<evidence type="ECO:0000256" key="7">
    <source>
        <dbReference type="ARBA" id="ARBA00022801"/>
    </source>
</evidence>
<keyword evidence="19" id="KW-1185">Reference proteome</keyword>
<dbReference type="AlphaFoldDB" id="A0A5B9EDC3"/>
<keyword evidence="10" id="KW-0234">DNA repair</keyword>
<comment type="catalytic activity">
    <reaction evidence="14">
        <text>2'-deoxyribonucleotide-(2'-deoxyribose 5'-phosphate)-2'-deoxyribonucleotide-DNA = a 3'-end 2'-deoxyribonucleotide-(2,3-dehydro-2,3-deoxyribose 5'-phosphate)-DNA + a 5'-end 5'-phospho-2'-deoxyribonucleoside-DNA + H(+)</text>
        <dbReference type="Rhea" id="RHEA:66592"/>
        <dbReference type="Rhea" id="RHEA-COMP:13180"/>
        <dbReference type="Rhea" id="RHEA-COMP:16897"/>
        <dbReference type="Rhea" id="RHEA-COMP:17067"/>
        <dbReference type="ChEBI" id="CHEBI:15378"/>
        <dbReference type="ChEBI" id="CHEBI:136412"/>
        <dbReference type="ChEBI" id="CHEBI:157695"/>
        <dbReference type="ChEBI" id="CHEBI:167181"/>
        <dbReference type="EC" id="4.2.99.18"/>
    </reaction>
</comment>
<dbReference type="InterPro" id="IPR012319">
    <property type="entry name" value="FPG_cat"/>
</dbReference>
<dbReference type="Pfam" id="PF06831">
    <property type="entry name" value="H2TH"/>
    <property type="match status" value="1"/>
</dbReference>
<dbReference type="PANTHER" id="PTHR42697:SF1">
    <property type="entry name" value="ENDONUCLEASE 8"/>
    <property type="match status" value="1"/>
</dbReference>
<keyword evidence="11" id="KW-0456">Lyase</keyword>
<name>A0A5B9EDC3_9BACT</name>
<keyword evidence="5" id="KW-0227">DNA damage</keyword>
<evidence type="ECO:0000256" key="9">
    <source>
        <dbReference type="ARBA" id="ARBA00023125"/>
    </source>
</evidence>
<evidence type="ECO:0000313" key="19">
    <source>
        <dbReference type="Proteomes" id="UP000321820"/>
    </source>
</evidence>
<dbReference type="InterPro" id="IPR015887">
    <property type="entry name" value="DNA_glyclase_Znf_dom_DNA_BS"/>
</dbReference>
<keyword evidence="9" id="KW-0238">DNA-binding</keyword>
<dbReference type="InterPro" id="IPR044090">
    <property type="entry name" value="Nei2_N"/>
</dbReference>
<dbReference type="PROSITE" id="PS51066">
    <property type="entry name" value="ZF_FPG_2"/>
    <property type="match status" value="1"/>
</dbReference>
<dbReference type="SMART" id="SM01232">
    <property type="entry name" value="H2TH"/>
    <property type="match status" value="1"/>
</dbReference>
<comment type="similarity">
    <text evidence="2">Belongs to the FPG family.</text>
</comment>
<dbReference type="InterPro" id="IPR035937">
    <property type="entry name" value="FPG_N"/>
</dbReference>
<dbReference type="InterPro" id="IPR015886">
    <property type="entry name" value="H2TH_FPG"/>
</dbReference>
<evidence type="ECO:0000259" key="16">
    <source>
        <dbReference type="PROSITE" id="PS51066"/>
    </source>
</evidence>
<accession>A0A5B9EDC3</accession>
<evidence type="ECO:0000256" key="12">
    <source>
        <dbReference type="ARBA" id="ARBA00023268"/>
    </source>
</evidence>
<evidence type="ECO:0000256" key="4">
    <source>
        <dbReference type="ARBA" id="ARBA00022723"/>
    </source>
</evidence>
<dbReference type="Gene3D" id="1.10.8.50">
    <property type="match status" value="1"/>
</dbReference>
<dbReference type="SUPFAM" id="SSF46946">
    <property type="entry name" value="S13-like H2TH domain"/>
    <property type="match status" value="1"/>
</dbReference>
<evidence type="ECO:0000313" key="18">
    <source>
        <dbReference type="EMBL" id="QEE30183.1"/>
    </source>
</evidence>
<evidence type="ECO:0000256" key="11">
    <source>
        <dbReference type="ARBA" id="ARBA00023239"/>
    </source>
</evidence>
<dbReference type="Gene3D" id="3.20.190.10">
    <property type="entry name" value="MutM-like, N-terminal"/>
    <property type="match status" value="1"/>
</dbReference>
<evidence type="ECO:0000256" key="5">
    <source>
        <dbReference type="ARBA" id="ARBA00022763"/>
    </source>
</evidence>
<evidence type="ECO:0000256" key="2">
    <source>
        <dbReference type="ARBA" id="ARBA00009409"/>
    </source>
</evidence>
<evidence type="ECO:0000256" key="1">
    <source>
        <dbReference type="ARBA" id="ARBA00001947"/>
    </source>
</evidence>
<evidence type="ECO:0000256" key="14">
    <source>
        <dbReference type="ARBA" id="ARBA00044632"/>
    </source>
</evidence>
<dbReference type="PANTHER" id="PTHR42697">
    <property type="entry name" value="ENDONUCLEASE 8"/>
    <property type="match status" value="1"/>
</dbReference>